<dbReference type="Proteomes" id="UP000032568">
    <property type="component" value="Chromosome"/>
</dbReference>
<reference evidence="1 2" key="2">
    <citation type="journal article" date="2022" name="Mar. Drugs">
        <title>Bioassay-Guided Fractionation Leads to the Detection of Cholic Acid Generated by the Rare Thalassomonas sp.</title>
        <authorList>
            <person name="Pheiffer F."/>
            <person name="Schneider Y.K."/>
            <person name="Hansen E.H."/>
            <person name="Andersen J.H."/>
            <person name="Isaksson J."/>
            <person name="Busche T."/>
            <person name="R C."/>
            <person name="Kalinowski J."/>
            <person name="Zyl L.V."/>
            <person name="Trindade M."/>
        </authorList>
    </citation>
    <scope>NUCLEOTIDE SEQUENCE [LARGE SCALE GENOMIC DNA]</scope>
    <source>
        <strain evidence="1 2">A5K-106</strain>
    </source>
</reference>
<organism evidence="1 2">
    <name type="scientific">Thalassomonas actiniarum</name>
    <dbReference type="NCBI Taxonomy" id="485447"/>
    <lineage>
        <taxon>Bacteria</taxon>
        <taxon>Pseudomonadati</taxon>
        <taxon>Pseudomonadota</taxon>
        <taxon>Gammaproteobacteria</taxon>
        <taxon>Alteromonadales</taxon>
        <taxon>Colwelliaceae</taxon>
        <taxon>Thalassomonas</taxon>
    </lineage>
</organism>
<keyword evidence="2" id="KW-1185">Reference proteome</keyword>
<dbReference type="SUPFAM" id="SSF63829">
    <property type="entry name" value="Calcium-dependent phosphotriesterase"/>
    <property type="match status" value="1"/>
</dbReference>
<gene>
    <name evidence="1" type="ORF">SG35_014700</name>
</gene>
<accession>A0AAE9YI19</accession>
<proteinExistence type="predicted"/>
<dbReference type="EMBL" id="CP059735">
    <property type="protein sequence ID" value="WDD96630.1"/>
    <property type="molecule type" value="Genomic_DNA"/>
</dbReference>
<dbReference type="AlphaFoldDB" id="A0AAE9YI19"/>
<evidence type="ECO:0000313" key="1">
    <source>
        <dbReference type="EMBL" id="WDD96630.1"/>
    </source>
</evidence>
<evidence type="ECO:0000313" key="2">
    <source>
        <dbReference type="Proteomes" id="UP000032568"/>
    </source>
</evidence>
<name>A0AAE9YI19_9GAMM</name>
<protein>
    <submittedName>
        <fullName evidence="1">Uncharacterized protein</fullName>
    </submittedName>
</protein>
<reference evidence="1 2" key="1">
    <citation type="journal article" date="2015" name="Genome Announc.">
        <title>Draft Genome Sequences of Marine Isolates of Thalassomonas viridans and Thalassomonas actiniarum.</title>
        <authorList>
            <person name="Olonade I."/>
            <person name="van Zyl L.J."/>
            <person name="Trindade M."/>
        </authorList>
    </citation>
    <scope>NUCLEOTIDE SEQUENCE [LARGE SCALE GENOMIC DNA]</scope>
    <source>
        <strain evidence="1 2">A5K-106</strain>
    </source>
</reference>
<dbReference type="KEGG" id="tact:SG35_014700"/>
<sequence length="433" mass="49170">MNFSVFIVGCLALYYLLDNLALAGIPEHTPSVKGFRWWSSPLEYAGRLYFTVDNYNTSNRRSVLYYYDDNANELVKVNPTSNDGQLQNVSKPVKFAGRLFFWAKVKNDLGYWHRTLYSYDALSDSLLAHDIELANEDEIASISDFKVYDHKLFFGAKLNGSDRKLWSYDPFNRELTAITPLPAEVAKGRLDFDESYNNTLSFTFLDFDGYRSHHYLYDRKNNTVSGREVPYSINSETLSAQSSQVSYMGEIYGSCQNPENGGYDQELCLQDKNGKISMLADLDPTSQGSSVPGQFVHYADGLYFTANHTDFGRGLYKYDVVTNSASIVPGFKGKTSDSYSGNLLTEYNGKLYFTLYHYDSADKKSSSYLWSYDVKTAQYQEIGGFAVDNTAALFLSEHNDKLYVGLSSRAIYVYDSKTGVLSPWQPRMRQEVK</sequence>
<dbReference type="RefSeq" id="WP_044834573.1">
    <property type="nucleotide sequence ID" value="NZ_CP059735.1"/>
</dbReference>